<dbReference type="Pfam" id="PF09808">
    <property type="entry name" value="SNAPC1"/>
    <property type="match status" value="1"/>
</dbReference>
<dbReference type="EMBL" id="BLLK01000022">
    <property type="protein sequence ID" value="GFH46251.1"/>
    <property type="molecule type" value="Genomic_DNA"/>
</dbReference>
<feature type="region of interest" description="Disordered" evidence="1">
    <location>
        <begin position="758"/>
        <end position="786"/>
    </location>
</feature>
<dbReference type="AlphaFoldDB" id="A0AAD3CJY3"/>
<feature type="region of interest" description="Disordered" evidence="1">
    <location>
        <begin position="618"/>
        <end position="658"/>
    </location>
</feature>
<feature type="compositionally biased region" description="Polar residues" evidence="1">
    <location>
        <begin position="712"/>
        <end position="723"/>
    </location>
</feature>
<gene>
    <name evidence="2" type="ORF">CTEN210_02725</name>
</gene>
<feature type="compositionally biased region" description="Basic residues" evidence="1">
    <location>
        <begin position="692"/>
        <end position="701"/>
    </location>
</feature>
<feature type="compositionally biased region" description="Basic and acidic residues" evidence="1">
    <location>
        <begin position="759"/>
        <end position="771"/>
    </location>
</feature>
<accession>A0AAD3CJY3</accession>
<evidence type="ECO:0000256" key="1">
    <source>
        <dbReference type="SAM" id="MobiDB-lite"/>
    </source>
</evidence>
<feature type="region of interest" description="Disordered" evidence="1">
    <location>
        <begin position="687"/>
        <end position="729"/>
    </location>
</feature>
<protein>
    <submittedName>
        <fullName evidence="2">Uncharacterized protein</fullName>
    </submittedName>
</protein>
<sequence>MFPLLPKVPNIDGKLKQTLKRRFDELNTSNQLDRYKHLTNFDHVTYQLAEGGPVARALRKDICSFQIQFQNSLQEKAQVRFRKGCIFQLFKNVYHETRFALLHFKSPRRSDKEAFIQLTYSTVLEYLHEAPHSIQEDYIKHMTFVIFLLYTLHQTNPFNDPPTGETKEEQISLLPFGATNGFRGRFYRRYYRSNIRISLQEYQKLVECKTYMMGVLHSDSKNGKAFIQTCMALDCILVMDRLENLFEFCECSGPASLEGFIGSIPHFHKYALLEKSTEVASNSTSLDVVLQEQAVQPSESLEDLIGMNQFAMEFQRDWSTYKNLSSKLFTDIAMNQTSSRPSKQLKSVEQALTTLSTRNRPGSMGNVDFIGRVSSCLNGGELIHLPILDCSDQVEQGPDVEIILEPTFNEDESIQEEPMKITLPFGVNSGMQKGIASALKGFTNLAVARLRSQTQREKAKTFVQETGDWYFNDCFDEFDAEYGVIEVESIDNGEDEMNGMAALNHLLHQASGRQNVKHLPSQIEDSDDGSLDNNEYFQDDESISDGISLNPNGQGAQALAALLNASRNSKKNSIEKRNIRKKRKKRHDDDESIHTMATIDAAKKSGAGQLALSALIQEATDGNNTKRKRLAKDRKSQSPKGGKNQKQKQRPNTNDDQSVHTMATLDAAKVAGIGQLALSALIQEATKSETPKRKRSTKPRKEKAIPSRSTEDGINQIQKQRPNTNDDESIHTMATIDAAKRSGTGQLALSSLIQQVKSSQDKKHLSTEKEKKKGAKTKAKEIEHDEMSVQTMSTLEAVNRSGSGQNALNALLEKVDGNKKSP</sequence>
<dbReference type="Proteomes" id="UP001054902">
    <property type="component" value="Unassembled WGS sequence"/>
</dbReference>
<feature type="region of interest" description="Disordered" evidence="1">
    <location>
        <begin position="567"/>
        <end position="594"/>
    </location>
</feature>
<feature type="compositionally biased region" description="Basic and acidic residues" evidence="1">
    <location>
        <begin position="702"/>
        <end position="711"/>
    </location>
</feature>
<evidence type="ECO:0000313" key="2">
    <source>
        <dbReference type="EMBL" id="GFH46251.1"/>
    </source>
</evidence>
<name>A0AAD3CJY3_9STRA</name>
<proteinExistence type="predicted"/>
<organism evidence="2 3">
    <name type="scientific">Chaetoceros tenuissimus</name>
    <dbReference type="NCBI Taxonomy" id="426638"/>
    <lineage>
        <taxon>Eukaryota</taxon>
        <taxon>Sar</taxon>
        <taxon>Stramenopiles</taxon>
        <taxon>Ochrophyta</taxon>
        <taxon>Bacillariophyta</taxon>
        <taxon>Coscinodiscophyceae</taxon>
        <taxon>Chaetocerotophycidae</taxon>
        <taxon>Chaetocerotales</taxon>
        <taxon>Chaetocerotaceae</taxon>
        <taxon>Chaetoceros</taxon>
    </lineage>
</organism>
<feature type="region of interest" description="Disordered" evidence="1">
    <location>
        <begin position="800"/>
        <end position="822"/>
    </location>
</feature>
<reference evidence="2 3" key="1">
    <citation type="journal article" date="2021" name="Sci. Rep.">
        <title>The genome of the diatom Chaetoceros tenuissimus carries an ancient integrated fragment of an extant virus.</title>
        <authorList>
            <person name="Hongo Y."/>
            <person name="Kimura K."/>
            <person name="Takaki Y."/>
            <person name="Yoshida Y."/>
            <person name="Baba S."/>
            <person name="Kobayashi G."/>
            <person name="Nagasaki K."/>
            <person name="Hano T."/>
            <person name="Tomaru Y."/>
        </authorList>
    </citation>
    <scope>NUCLEOTIDE SEQUENCE [LARGE SCALE GENOMIC DNA]</scope>
    <source>
        <strain evidence="2 3">NIES-3715</strain>
    </source>
</reference>
<evidence type="ECO:0000313" key="3">
    <source>
        <dbReference type="Proteomes" id="UP001054902"/>
    </source>
</evidence>
<keyword evidence="3" id="KW-1185">Reference proteome</keyword>
<comment type="caution">
    <text evidence="2">The sequence shown here is derived from an EMBL/GenBank/DDBJ whole genome shotgun (WGS) entry which is preliminary data.</text>
</comment>
<dbReference type="InterPro" id="IPR019188">
    <property type="entry name" value="SNAPC1"/>
</dbReference>
<feature type="compositionally biased region" description="Basic and acidic residues" evidence="1">
    <location>
        <begin position="813"/>
        <end position="822"/>
    </location>
</feature>